<dbReference type="Pfam" id="PF13541">
    <property type="entry name" value="ChlI"/>
    <property type="match status" value="1"/>
</dbReference>
<evidence type="ECO:0000256" key="1">
    <source>
        <dbReference type="ARBA" id="ARBA00006354"/>
    </source>
</evidence>
<dbReference type="CDD" id="cd00009">
    <property type="entry name" value="AAA"/>
    <property type="match status" value="1"/>
</dbReference>
<name>A0A2U2RLQ3_9MICO</name>
<dbReference type="InterPro" id="IPR004482">
    <property type="entry name" value="Mg_chelat-rel"/>
</dbReference>
<dbReference type="EMBL" id="QFKX01000002">
    <property type="protein sequence ID" value="PWH06725.1"/>
    <property type="molecule type" value="Genomic_DNA"/>
</dbReference>
<dbReference type="GO" id="GO:0005524">
    <property type="term" value="F:ATP binding"/>
    <property type="evidence" value="ECO:0007669"/>
    <property type="project" value="InterPro"/>
</dbReference>
<dbReference type="Pfam" id="PF01078">
    <property type="entry name" value="Mg_chelatase"/>
    <property type="match status" value="1"/>
</dbReference>
<evidence type="ECO:0000313" key="4">
    <source>
        <dbReference type="Proteomes" id="UP000245590"/>
    </source>
</evidence>
<dbReference type="OrthoDB" id="9813147at2"/>
<accession>A0A2U2RLQ3</accession>
<organism evidence="3 4">
    <name type="scientific">Brachybacterium endophyticum</name>
    <dbReference type="NCBI Taxonomy" id="2182385"/>
    <lineage>
        <taxon>Bacteria</taxon>
        <taxon>Bacillati</taxon>
        <taxon>Actinomycetota</taxon>
        <taxon>Actinomycetes</taxon>
        <taxon>Micrococcales</taxon>
        <taxon>Dermabacteraceae</taxon>
        <taxon>Brachybacterium</taxon>
    </lineage>
</organism>
<dbReference type="Gene3D" id="3.30.230.10">
    <property type="match status" value="1"/>
</dbReference>
<dbReference type="Proteomes" id="UP000245590">
    <property type="component" value="Unassembled WGS sequence"/>
</dbReference>
<dbReference type="SUPFAM" id="SSF54211">
    <property type="entry name" value="Ribosomal protein S5 domain 2-like"/>
    <property type="match status" value="1"/>
</dbReference>
<evidence type="ECO:0000313" key="3">
    <source>
        <dbReference type="EMBL" id="PWH06725.1"/>
    </source>
</evidence>
<comment type="similarity">
    <text evidence="1">Belongs to the Mg-chelatase subunits D/I family. ComM subfamily.</text>
</comment>
<protein>
    <submittedName>
        <fullName evidence="3">Mg chelatase-like protein</fullName>
    </submittedName>
</protein>
<evidence type="ECO:0000259" key="2">
    <source>
        <dbReference type="SMART" id="SM00382"/>
    </source>
</evidence>
<dbReference type="InterPro" id="IPR003593">
    <property type="entry name" value="AAA+_ATPase"/>
</dbReference>
<proteinExistence type="inferred from homology"/>
<dbReference type="NCBIfam" id="TIGR00368">
    <property type="entry name" value="YifB family Mg chelatase-like AAA ATPase"/>
    <property type="match status" value="1"/>
</dbReference>
<dbReference type="InterPro" id="IPR014721">
    <property type="entry name" value="Ribsml_uS5_D2-typ_fold_subgr"/>
</dbReference>
<comment type="caution">
    <text evidence="3">The sequence shown here is derived from an EMBL/GenBank/DDBJ whole genome shotgun (WGS) entry which is preliminary data.</text>
</comment>
<dbReference type="RefSeq" id="WP_109275320.1">
    <property type="nucleotide sequence ID" value="NZ_QFKX01000002.1"/>
</dbReference>
<feature type="domain" description="AAA+ ATPase" evidence="2">
    <location>
        <begin position="227"/>
        <end position="411"/>
    </location>
</feature>
<dbReference type="InterPro" id="IPR025158">
    <property type="entry name" value="Mg_chelat-rel_C"/>
</dbReference>
<reference evidence="3 4" key="1">
    <citation type="submission" date="2018-05" db="EMBL/GenBank/DDBJ databases">
        <title>Brachybacterium sp. M1HQ-2T, whole genome shotgun sequence.</title>
        <authorList>
            <person name="Tuo L."/>
        </authorList>
    </citation>
    <scope>NUCLEOTIDE SEQUENCE [LARGE SCALE GENOMIC DNA]</scope>
    <source>
        <strain evidence="3 4">M1HQ-2</strain>
    </source>
</reference>
<dbReference type="InterPro" id="IPR045006">
    <property type="entry name" value="CHLI-like"/>
</dbReference>
<dbReference type="AlphaFoldDB" id="A0A2U2RLQ3"/>
<gene>
    <name evidence="3" type="ORF">DEO23_07305</name>
</gene>
<dbReference type="InterPro" id="IPR000523">
    <property type="entry name" value="Mg_chelatse_chII-like_cat_dom"/>
</dbReference>
<dbReference type="SUPFAM" id="SSF52540">
    <property type="entry name" value="P-loop containing nucleoside triphosphate hydrolases"/>
    <property type="match status" value="1"/>
</dbReference>
<keyword evidence="4" id="KW-1185">Reference proteome</keyword>
<dbReference type="InterPro" id="IPR020568">
    <property type="entry name" value="Ribosomal_Su5_D2-typ_SF"/>
</dbReference>
<dbReference type="PANTHER" id="PTHR32039:SF7">
    <property type="entry name" value="COMPETENCE PROTEIN COMM"/>
    <property type="match status" value="1"/>
</dbReference>
<dbReference type="InterPro" id="IPR027417">
    <property type="entry name" value="P-loop_NTPase"/>
</dbReference>
<dbReference type="SMART" id="SM00382">
    <property type="entry name" value="AAA"/>
    <property type="match status" value="1"/>
</dbReference>
<sequence length="525" mass="54537">MTSGPRCGQARTRSVALRGITGTVVEVEADVATGLPAFFLVGLPDSTTLQARERVRAAAGAVGAAIAPRRITVNLSPAFVPKAGSGFDLGIAVAILAAQGAVPAGAVEKVAHLGELGLDGSLRPVPGVLPALLAARDAGVRRVVVPEANAREAALVEGLEITPARDLATVLAGHGCALPPLPGRAMLQERPVAPPAPPVTDAVPVPDFADVIGQAQARRAAEVAAAGGHHLLLQGPPGTGKTMIASRIPGILPPLADEDALALSAVRSLDGSLDAERGLIRTAPFESPHHTASVPSIVGGGSGTARPGAVSRAHAGVLFLDEAPEFSGRVLEALREPLETGDITLHRSQGAARYPARFQLVLAANPCPCGMAFGNGRECTCTPLQRRRYLRKISGPVLDRMDMRLQVGSDESVRTGSAAGSLGGEPSARIAQRVVRARRAQAARFADEPWLLNSQIPGAQLRREYAAHTLAATMLQRALAHGRLTLRGHDRVLRVAWTVADLEGDARPDVDHVGLALTLRGDDLR</sequence>
<dbReference type="Gene3D" id="3.40.50.300">
    <property type="entry name" value="P-loop containing nucleotide triphosphate hydrolases"/>
    <property type="match status" value="1"/>
</dbReference>
<dbReference type="Pfam" id="PF13335">
    <property type="entry name" value="Mg_chelatase_C"/>
    <property type="match status" value="1"/>
</dbReference>
<dbReference type="PANTHER" id="PTHR32039">
    <property type="entry name" value="MAGNESIUM-CHELATASE SUBUNIT CHLI"/>
    <property type="match status" value="1"/>
</dbReference>